<feature type="compositionally biased region" description="Polar residues" evidence="1">
    <location>
        <begin position="870"/>
        <end position="883"/>
    </location>
</feature>
<feature type="compositionally biased region" description="Acidic residues" evidence="1">
    <location>
        <begin position="1320"/>
        <end position="1331"/>
    </location>
</feature>
<feature type="compositionally biased region" description="Acidic residues" evidence="1">
    <location>
        <begin position="1164"/>
        <end position="1175"/>
    </location>
</feature>
<feature type="compositionally biased region" description="Basic and acidic residues" evidence="1">
    <location>
        <begin position="598"/>
        <end position="614"/>
    </location>
</feature>
<keyword evidence="4" id="KW-1185">Reference proteome</keyword>
<comment type="caution">
    <text evidence="3">The sequence shown here is derived from an EMBL/GenBank/DDBJ whole genome shotgun (WGS) entry which is preliminary data.</text>
</comment>
<dbReference type="PANTHER" id="PTHR33870:SF4">
    <property type="entry name" value="CARDIOMYOPATHY-ASSOCIATED PROTEIN"/>
    <property type="match status" value="1"/>
</dbReference>
<feature type="compositionally biased region" description="Low complexity" evidence="1">
    <location>
        <begin position="585"/>
        <end position="597"/>
    </location>
</feature>
<feature type="compositionally biased region" description="Polar residues" evidence="1">
    <location>
        <begin position="1255"/>
        <end position="1273"/>
    </location>
</feature>
<feature type="compositionally biased region" description="Basic and acidic residues" evidence="1">
    <location>
        <begin position="169"/>
        <end position="187"/>
    </location>
</feature>
<feature type="compositionally biased region" description="Low complexity" evidence="1">
    <location>
        <begin position="644"/>
        <end position="657"/>
    </location>
</feature>
<feature type="compositionally biased region" description="Basic and acidic residues" evidence="1">
    <location>
        <begin position="1409"/>
        <end position="1426"/>
    </location>
</feature>
<keyword evidence="2" id="KW-0472">Membrane</keyword>
<gene>
    <name evidence="3" type="ORF">POM88_004167</name>
</gene>
<evidence type="ECO:0000313" key="4">
    <source>
        <dbReference type="Proteomes" id="UP001237642"/>
    </source>
</evidence>
<feature type="compositionally biased region" description="Basic and acidic residues" evidence="1">
    <location>
        <begin position="574"/>
        <end position="584"/>
    </location>
</feature>
<feature type="compositionally biased region" description="Polar residues" evidence="1">
    <location>
        <begin position="1021"/>
        <end position="1039"/>
    </location>
</feature>
<dbReference type="EMBL" id="JAUIZM010000001">
    <property type="protein sequence ID" value="KAK1404562.1"/>
    <property type="molecule type" value="Genomic_DNA"/>
</dbReference>
<keyword evidence="2" id="KW-1133">Transmembrane helix</keyword>
<feature type="compositionally biased region" description="Polar residues" evidence="1">
    <location>
        <begin position="764"/>
        <end position="780"/>
    </location>
</feature>
<feature type="compositionally biased region" description="Basic and acidic residues" evidence="1">
    <location>
        <begin position="137"/>
        <end position="158"/>
    </location>
</feature>
<feature type="region of interest" description="Disordered" evidence="1">
    <location>
        <begin position="435"/>
        <end position="1450"/>
    </location>
</feature>
<feature type="compositionally biased region" description="Polar residues" evidence="1">
    <location>
        <begin position="444"/>
        <end position="454"/>
    </location>
</feature>
<keyword evidence="2" id="KW-0812">Transmembrane</keyword>
<organism evidence="3 4">
    <name type="scientific">Heracleum sosnowskyi</name>
    <dbReference type="NCBI Taxonomy" id="360622"/>
    <lineage>
        <taxon>Eukaryota</taxon>
        <taxon>Viridiplantae</taxon>
        <taxon>Streptophyta</taxon>
        <taxon>Embryophyta</taxon>
        <taxon>Tracheophyta</taxon>
        <taxon>Spermatophyta</taxon>
        <taxon>Magnoliopsida</taxon>
        <taxon>eudicotyledons</taxon>
        <taxon>Gunneridae</taxon>
        <taxon>Pentapetalae</taxon>
        <taxon>asterids</taxon>
        <taxon>campanulids</taxon>
        <taxon>Apiales</taxon>
        <taxon>Apiaceae</taxon>
        <taxon>Apioideae</taxon>
        <taxon>apioid superclade</taxon>
        <taxon>Tordylieae</taxon>
        <taxon>Tordyliinae</taxon>
        <taxon>Heracleum</taxon>
    </lineage>
</organism>
<feature type="compositionally biased region" description="Acidic residues" evidence="1">
    <location>
        <begin position="1086"/>
        <end position="1097"/>
    </location>
</feature>
<dbReference type="PANTHER" id="PTHR33870">
    <property type="entry name" value="CARDIOMYOPATHY-ASSOCIATED PROTEIN"/>
    <property type="match status" value="1"/>
</dbReference>
<dbReference type="Proteomes" id="UP001237642">
    <property type="component" value="Unassembled WGS sequence"/>
</dbReference>
<feature type="compositionally biased region" description="Basic and acidic residues" evidence="1">
    <location>
        <begin position="554"/>
        <end position="565"/>
    </location>
</feature>
<name>A0AAD8JL49_9APIA</name>
<reference evidence="3" key="1">
    <citation type="submission" date="2023-02" db="EMBL/GenBank/DDBJ databases">
        <title>Genome of toxic invasive species Heracleum sosnowskyi carries increased number of genes despite the absence of recent whole-genome duplications.</title>
        <authorList>
            <person name="Schelkunov M."/>
            <person name="Shtratnikova V."/>
            <person name="Makarenko M."/>
            <person name="Klepikova A."/>
            <person name="Omelchenko D."/>
            <person name="Novikova G."/>
            <person name="Obukhova E."/>
            <person name="Bogdanov V."/>
            <person name="Penin A."/>
            <person name="Logacheva M."/>
        </authorList>
    </citation>
    <scope>NUCLEOTIDE SEQUENCE</scope>
    <source>
        <strain evidence="3">Hsosn_3</strain>
        <tissue evidence="3">Leaf</tissue>
    </source>
</reference>
<reference evidence="3" key="2">
    <citation type="submission" date="2023-05" db="EMBL/GenBank/DDBJ databases">
        <authorList>
            <person name="Schelkunov M.I."/>
        </authorList>
    </citation>
    <scope>NUCLEOTIDE SEQUENCE</scope>
    <source>
        <strain evidence="3">Hsosn_3</strain>
        <tissue evidence="3">Leaf</tissue>
    </source>
</reference>
<evidence type="ECO:0000256" key="1">
    <source>
        <dbReference type="SAM" id="MobiDB-lite"/>
    </source>
</evidence>
<feature type="compositionally biased region" description="Polar residues" evidence="1">
    <location>
        <begin position="1177"/>
        <end position="1195"/>
    </location>
</feature>
<feature type="compositionally biased region" description="Polar residues" evidence="1">
    <location>
        <begin position="708"/>
        <end position="720"/>
    </location>
</feature>
<feature type="compositionally biased region" description="Polar residues" evidence="1">
    <location>
        <begin position="675"/>
        <end position="690"/>
    </location>
</feature>
<feature type="compositionally biased region" description="Basic and acidic residues" evidence="1">
    <location>
        <begin position="470"/>
        <end position="481"/>
    </location>
</feature>
<feature type="compositionally biased region" description="Acidic residues" evidence="1">
    <location>
        <begin position="1008"/>
        <end position="1019"/>
    </location>
</feature>
<evidence type="ECO:0000313" key="3">
    <source>
        <dbReference type="EMBL" id="KAK1404562.1"/>
    </source>
</evidence>
<feature type="compositionally biased region" description="Basic and acidic residues" evidence="1">
    <location>
        <begin position="844"/>
        <end position="856"/>
    </location>
</feature>
<protein>
    <submittedName>
        <fullName evidence="3">Uncharacterized protein</fullName>
    </submittedName>
</protein>
<feature type="transmembrane region" description="Helical" evidence="2">
    <location>
        <begin position="12"/>
        <end position="39"/>
    </location>
</feature>
<evidence type="ECO:0000256" key="2">
    <source>
        <dbReference type="SAM" id="Phobius"/>
    </source>
</evidence>
<feature type="region of interest" description="Disordered" evidence="1">
    <location>
        <begin position="119"/>
        <end position="237"/>
    </location>
</feature>
<feature type="compositionally biased region" description="Polar residues" evidence="1">
    <location>
        <begin position="1099"/>
        <end position="1117"/>
    </location>
</feature>
<proteinExistence type="predicted"/>
<feature type="compositionally biased region" description="Acidic residues" evidence="1">
    <location>
        <begin position="492"/>
        <end position="505"/>
    </location>
</feature>
<accession>A0AAD8JL49</accession>
<feature type="compositionally biased region" description="Polar residues" evidence="1">
    <location>
        <begin position="620"/>
        <end position="630"/>
    </location>
</feature>
<feature type="compositionally biased region" description="Polar residues" evidence="1">
    <location>
        <begin position="943"/>
        <end position="961"/>
    </location>
</feature>
<feature type="compositionally biased region" description="Acidic residues" evidence="1">
    <location>
        <begin position="1242"/>
        <end position="1253"/>
    </location>
</feature>
<feature type="compositionally biased region" description="Polar residues" evidence="1">
    <location>
        <begin position="794"/>
        <end position="810"/>
    </location>
</feature>
<sequence>MVFNLIFLYKYFPFVFSFLVWASPVFMFTAVLLGTILTYGKPNIPDIRKEDNLSNENVFLRHGFRRDGELVKKDKRFDNVKRFLEIRRDVLDKSTKEANSSAINVSDVGRDETLSRENADLANERSRGFQIDNQGSDVEKKSPETVLEKNDKLTDMKQGKSGSLGIQESCEKSLDQPHNKSSEKVDESSPTGSHKKGDDEQEEDDDRTASDRSESVSPGSDRTASDRTESVSPGTSMIDISPVEELHPLLDDDAPLATHMSVEVSDVASEISSNTISESSYDLDTDMETHGEELEVTDIEDNIYADHDDDVKSAVSWTDDDHKNVINLGSSDLERNQLLENLIATRSLRKSMKTMAQRNLIDLDGIDRPNVAHISTARRNPFDLSDDFHFKLPGSAPSIMAPRRSPFELPYDPGEEKHDLMGDDYENVVTLQPKDPPFLRRTETFSAGPSSLGTSRHDYNFRPSYAHQRKLSDLSESKASSEPETESLGSVEELEDTIPVEEDDSREPVVTTIAEHPSEEVGHGSESSEDDDTVESTEAEKKDATPDNINVSLRDVDSYEEEVSRLSETAVAETHMEGDTREANEVVTLEDSSSTSLSEKHENAFNEKEGEQLSHFKPTVESSDAESTSQSEEETHRKEPVYDSSPTSRLSSSSICSDHQVEIVETNLPPVSVERTISATDNESDVSNQITEKDTPAIETDETLVSAHHQSPSENNSSIQSDKELPVSDQSVVACSPVKHKELQDSAKCVNASEAQEVAEEIQHNSNPTASEAVSTQSEILETEATPYRPDPENNISHIGNSDTILTSENPLLEKTGSGPADSEEVPSRNDGETIPEMPIESGTVKDKEPRYKEDEHTDDESGEPEISPQEDNMSHVGNSETILISEKPLLDKNGSGPAVSEEVPSRNAGDTISDMPVESGTVNDKEPRYEEDEHTDDGSGKSEISPQDDNISHVGNSDTELISEKPLLERTGSGPADSEELPSRNAGDTISDMPVESGTVNDKEPRYEEDEHTDDGSGESEISPQEDNISHVGNSDTELVSEKPLLERTGSGPADSEELPSRNAGDTISDMPVESGTVNDKEPRYEEDEHTDDGSGESEISPQEDNISHVGNSDTELVSEKPLLERTGSGPADSEELPSRNAGDTISDMPVESGTVNDKEPRYEEDEHTDDGSGESEISPQEDNISHVGNSDTELVSEKPLLERTGSGPADSEELPSRNAGDGISDMPVESGTVNDKEPRYEEDEHTDDGSGESEISPQEDNISHVGNSDTDLVSEKPLFERTGSGPADSEELPSRNAGNGISDMPVESRTVNDKELRYEEDEHTDDGSGESEISQQGRPGLEAEVKLPVAEEQSLEDVKLASEQVEEVEFKKPPDLSPDETNDSYSEHELLHRSSVPDGSELSRSVQDSHSEQHHEETSDKETLPDSNIDEPKQSSQPKSWLSRFRSA</sequence>
<feature type="compositionally biased region" description="Acidic residues" evidence="1">
    <location>
        <begin position="527"/>
        <end position="537"/>
    </location>
</feature>